<keyword evidence="6 11" id="KW-0720">Serine protease</keyword>
<keyword evidence="12" id="KW-0812">Transmembrane</keyword>
<feature type="domain" description="Peptidase S1" evidence="13">
    <location>
        <begin position="45"/>
        <end position="298"/>
    </location>
</feature>
<evidence type="ECO:0000256" key="6">
    <source>
        <dbReference type="ARBA" id="ARBA00022825"/>
    </source>
</evidence>
<dbReference type="InterPro" id="IPR018114">
    <property type="entry name" value="TRYPSIN_HIS"/>
</dbReference>
<keyword evidence="12" id="KW-1133">Transmembrane helix</keyword>
<proteinExistence type="inferred from homology"/>
<evidence type="ECO:0000256" key="7">
    <source>
        <dbReference type="ARBA" id="ARBA00023145"/>
    </source>
</evidence>
<reference evidence="14" key="1">
    <citation type="submission" date="2018-07" db="EMBL/GenBank/DDBJ databases">
        <authorList>
            <person name="Quirk P.G."/>
            <person name="Krulwich T.A."/>
        </authorList>
    </citation>
    <scope>NUCLEOTIDE SEQUENCE</scope>
</reference>
<dbReference type="EMBL" id="UFQT01001377">
    <property type="protein sequence ID" value="SSX30265.1"/>
    <property type="molecule type" value="Genomic_DNA"/>
</dbReference>
<dbReference type="InterPro" id="IPR051487">
    <property type="entry name" value="Ser/Thr_Proteases_Immune/Dev"/>
</dbReference>
<keyword evidence="2" id="KW-0964">Secreted</keyword>
<dbReference type="SUPFAM" id="SSF50494">
    <property type="entry name" value="Trypsin-like serine proteases"/>
    <property type="match status" value="1"/>
</dbReference>
<protein>
    <submittedName>
        <fullName evidence="14">CSON002240 protein</fullName>
    </submittedName>
</protein>
<keyword evidence="5 11" id="KW-0378">Hydrolase</keyword>
<evidence type="ECO:0000256" key="3">
    <source>
        <dbReference type="ARBA" id="ARBA00022670"/>
    </source>
</evidence>
<dbReference type="GO" id="GO:0004252">
    <property type="term" value="F:serine-type endopeptidase activity"/>
    <property type="evidence" value="ECO:0007669"/>
    <property type="project" value="InterPro"/>
</dbReference>
<evidence type="ECO:0000256" key="5">
    <source>
        <dbReference type="ARBA" id="ARBA00022801"/>
    </source>
</evidence>
<dbReference type="InterPro" id="IPR001314">
    <property type="entry name" value="Peptidase_S1A"/>
</dbReference>
<dbReference type="CDD" id="cd00190">
    <property type="entry name" value="Tryp_SPc"/>
    <property type="match status" value="1"/>
</dbReference>
<dbReference type="SMART" id="SM00020">
    <property type="entry name" value="Tryp_SPc"/>
    <property type="match status" value="1"/>
</dbReference>
<dbReference type="VEuPathDB" id="VectorBase:CSON002240"/>
<dbReference type="InterPro" id="IPR033116">
    <property type="entry name" value="TRYPSIN_SER"/>
</dbReference>
<gene>
    <name evidence="14" type="primary">CSON002240</name>
</gene>
<evidence type="ECO:0000256" key="1">
    <source>
        <dbReference type="ARBA" id="ARBA00004613"/>
    </source>
</evidence>
<dbReference type="PANTHER" id="PTHR24256">
    <property type="entry name" value="TRYPTASE-RELATED"/>
    <property type="match status" value="1"/>
</dbReference>
<dbReference type="GO" id="GO:0005576">
    <property type="term" value="C:extracellular region"/>
    <property type="evidence" value="ECO:0007669"/>
    <property type="project" value="UniProtKB-SubCell"/>
</dbReference>
<evidence type="ECO:0000256" key="11">
    <source>
        <dbReference type="RuleBase" id="RU363034"/>
    </source>
</evidence>
<dbReference type="PROSITE" id="PS00134">
    <property type="entry name" value="TRYPSIN_HIS"/>
    <property type="match status" value="1"/>
</dbReference>
<dbReference type="AlphaFoldDB" id="A0A336MK46"/>
<dbReference type="PROSITE" id="PS50240">
    <property type="entry name" value="TRYPSIN_DOM"/>
    <property type="match status" value="1"/>
</dbReference>
<dbReference type="GO" id="GO:0006508">
    <property type="term" value="P:proteolysis"/>
    <property type="evidence" value="ECO:0007669"/>
    <property type="project" value="UniProtKB-KW"/>
</dbReference>
<keyword evidence="9" id="KW-0325">Glycoprotein</keyword>
<dbReference type="Gene3D" id="2.40.10.10">
    <property type="entry name" value="Trypsin-like serine proteases"/>
    <property type="match status" value="2"/>
</dbReference>
<dbReference type="FunFam" id="2.40.10.10:FF:000146">
    <property type="entry name" value="Serine protease 53"/>
    <property type="match status" value="1"/>
</dbReference>
<comment type="subcellular location">
    <subcellularLocation>
        <location evidence="1">Secreted</location>
    </subcellularLocation>
</comment>
<evidence type="ECO:0000256" key="12">
    <source>
        <dbReference type="SAM" id="Phobius"/>
    </source>
</evidence>
<keyword evidence="7" id="KW-0865">Zymogen</keyword>
<keyword evidence="3 11" id="KW-0645">Protease</keyword>
<evidence type="ECO:0000256" key="10">
    <source>
        <dbReference type="ARBA" id="ARBA00024195"/>
    </source>
</evidence>
<dbReference type="InterPro" id="IPR009003">
    <property type="entry name" value="Peptidase_S1_PA"/>
</dbReference>
<evidence type="ECO:0000256" key="4">
    <source>
        <dbReference type="ARBA" id="ARBA00022729"/>
    </source>
</evidence>
<dbReference type="InterPro" id="IPR001254">
    <property type="entry name" value="Trypsin_dom"/>
</dbReference>
<organism evidence="14">
    <name type="scientific">Culicoides sonorensis</name>
    <name type="common">Biting midge</name>
    <dbReference type="NCBI Taxonomy" id="179676"/>
    <lineage>
        <taxon>Eukaryota</taxon>
        <taxon>Metazoa</taxon>
        <taxon>Ecdysozoa</taxon>
        <taxon>Arthropoda</taxon>
        <taxon>Hexapoda</taxon>
        <taxon>Insecta</taxon>
        <taxon>Pterygota</taxon>
        <taxon>Neoptera</taxon>
        <taxon>Endopterygota</taxon>
        <taxon>Diptera</taxon>
        <taxon>Nematocera</taxon>
        <taxon>Chironomoidea</taxon>
        <taxon>Ceratopogonidae</taxon>
        <taxon>Ceratopogoninae</taxon>
        <taxon>Culicoides</taxon>
        <taxon>Monoculicoides</taxon>
    </lineage>
</organism>
<dbReference type="OMA" id="TMSTHIR"/>
<comment type="similarity">
    <text evidence="10">Belongs to the peptidase S1 family. CLIP subfamily.</text>
</comment>
<evidence type="ECO:0000259" key="13">
    <source>
        <dbReference type="PROSITE" id="PS50240"/>
    </source>
</evidence>
<evidence type="ECO:0000313" key="14">
    <source>
        <dbReference type="EMBL" id="SSX30265.1"/>
    </source>
</evidence>
<evidence type="ECO:0000256" key="2">
    <source>
        <dbReference type="ARBA" id="ARBA00022525"/>
    </source>
</evidence>
<dbReference type="PROSITE" id="PS00135">
    <property type="entry name" value="TRYPSIN_SER"/>
    <property type="match status" value="1"/>
</dbReference>
<dbReference type="InterPro" id="IPR043504">
    <property type="entry name" value="Peptidase_S1_PA_chymotrypsin"/>
</dbReference>
<sequence length="298" mass="33076">MKIVSTSYYKLIILAFSWIYIMEFTMSTHIRVNEDVCGSADSNRIVGGVRASLGQYPWLARLGYNRTYKITFECAGALITKRHVLTASHCVDVAPVSVVQVILGEHDARSETDCEMDMCADPVQIFEPILITYPIEYNNPEYKHDIALIKLNREVKYTRWVHPICLPLPNDTNIFGGINNITEVAGWGLMNSHDPEGAKVLQTVKLKIVSMDECREAFESLELGPEQMCAGGIPGKDSCSGDSGGPMQKGLAFRNKGPRYFAIGIVSLGMKMCGGEFATAALYTNVSFYIPWILNNLD</sequence>
<dbReference type="Pfam" id="PF00089">
    <property type="entry name" value="Trypsin"/>
    <property type="match status" value="1"/>
</dbReference>
<name>A0A336MK46_CULSO</name>
<evidence type="ECO:0000256" key="8">
    <source>
        <dbReference type="ARBA" id="ARBA00023157"/>
    </source>
</evidence>
<feature type="transmembrane region" description="Helical" evidence="12">
    <location>
        <begin position="7"/>
        <end position="26"/>
    </location>
</feature>
<accession>A0A336MK46</accession>
<dbReference type="PRINTS" id="PR00722">
    <property type="entry name" value="CHYMOTRYPSIN"/>
</dbReference>
<keyword evidence="4" id="KW-0732">Signal</keyword>
<keyword evidence="12" id="KW-0472">Membrane</keyword>
<evidence type="ECO:0000256" key="9">
    <source>
        <dbReference type="ARBA" id="ARBA00023180"/>
    </source>
</evidence>
<keyword evidence="8" id="KW-1015">Disulfide bond</keyword>